<dbReference type="Gene3D" id="1.10.287.470">
    <property type="entry name" value="Helix hairpin bin"/>
    <property type="match status" value="1"/>
</dbReference>
<dbReference type="PANTHER" id="PTHR30469:SF11">
    <property type="entry name" value="BLL4320 PROTEIN"/>
    <property type="match status" value="1"/>
</dbReference>
<name>A0A4U1B4E3_9GAMM</name>
<reference evidence="3 4" key="1">
    <citation type="submission" date="2019-04" db="EMBL/GenBank/DDBJ databases">
        <title>Thalassotalea guangxiensis sp. nov., isolated from sediment of the coastal wetland.</title>
        <authorList>
            <person name="Zheng S."/>
            <person name="Zhang D."/>
        </authorList>
    </citation>
    <scope>NUCLEOTIDE SEQUENCE [LARGE SCALE GENOMIC DNA]</scope>
    <source>
        <strain evidence="3 4">ZS-4</strain>
    </source>
</reference>
<dbReference type="AlphaFoldDB" id="A0A4U1B4E3"/>
<dbReference type="Proteomes" id="UP000307999">
    <property type="component" value="Unassembled WGS sequence"/>
</dbReference>
<accession>A0A4U1B4E3</accession>
<dbReference type="GO" id="GO:1990281">
    <property type="term" value="C:efflux pump complex"/>
    <property type="evidence" value="ECO:0007669"/>
    <property type="project" value="TreeGrafter"/>
</dbReference>
<dbReference type="Gene3D" id="2.40.50.100">
    <property type="match status" value="1"/>
</dbReference>
<dbReference type="SUPFAM" id="SSF111369">
    <property type="entry name" value="HlyD-like secretion proteins"/>
    <property type="match status" value="1"/>
</dbReference>
<gene>
    <name evidence="3" type="ORF">E8M12_11765</name>
</gene>
<evidence type="ECO:0000256" key="1">
    <source>
        <dbReference type="ARBA" id="ARBA00009477"/>
    </source>
</evidence>
<keyword evidence="4" id="KW-1185">Reference proteome</keyword>
<dbReference type="InterPro" id="IPR058647">
    <property type="entry name" value="BSH_CzcB-like"/>
</dbReference>
<evidence type="ECO:0000259" key="2">
    <source>
        <dbReference type="Pfam" id="PF25973"/>
    </source>
</evidence>
<dbReference type="PANTHER" id="PTHR30469">
    <property type="entry name" value="MULTIDRUG RESISTANCE PROTEIN MDTA"/>
    <property type="match status" value="1"/>
</dbReference>
<dbReference type="Pfam" id="PF25973">
    <property type="entry name" value="BSH_CzcB"/>
    <property type="match status" value="1"/>
</dbReference>
<protein>
    <submittedName>
        <fullName evidence="3">Efflux RND transporter periplasmic adaptor subunit</fullName>
    </submittedName>
</protein>
<evidence type="ECO:0000313" key="3">
    <source>
        <dbReference type="EMBL" id="TKB44556.1"/>
    </source>
</evidence>
<dbReference type="InterPro" id="IPR006143">
    <property type="entry name" value="RND_pump_MFP"/>
</dbReference>
<evidence type="ECO:0000313" key="4">
    <source>
        <dbReference type="Proteomes" id="UP000307999"/>
    </source>
</evidence>
<dbReference type="EMBL" id="SWDB01000028">
    <property type="protein sequence ID" value="TKB44556.1"/>
    <property type="molecule type" value="Genomic_DNA"/>
</dbReference>
<proteinExistence type="inferred from homology"/>
<organism evidence="3 4">
    <name type="scientific">Thalassotalea mangrovi</name>
    <dbReference type="NCBI Taxonomy" id="2572245"/>
    <lineage>
        <taxon>Bacteria</taxon>
        <taxon>Pseudomonadati</taxon>
        <taxon>Pseudomonadota</taxon>
        <taxon>Gammaproteobacteria</taxon>
        <taxon>Alteromonadales</taxon>
        <taxon>Colwelliaceae</taxon>
        <taxon>Thalassotalea</taxon>
    </lineage>
</organism>
<sequence>MIMIRQRQQLKPLFSRRMPQKCPLLATLLAILLLPLTGCNELQTSTTSTSSQKYHHQVEPHRLKAQSGYYVERKFAGTVRSRQSARLMFEVSGRVDSVLAFEGDKVKQGQILATLDQELLTIELQQLSAQQAQFKAQQALTQANLRRVNALIEQGYTSAQSKDELIAEMQVLNANLQQVQANIDAKHYQLKRTAITAPFAGTINKRLINKGELVSPQTMAFELQQGEQNELKVGVPQHLVGAIAEQTHHQLLIDEAKIDVDNVSINSDINPLSRTVQLRFRLPDTLAVYNNQLGYLDYQQYIKADGFWVPLSAITDGVRGVWNVYILSRGEQDLFTIQPQTVEILYVTQDSAYIRGQLDNDALIVKSGLQRLVSGQLVRVKELVSAP</sequence>
<dbReference type="GO" id="GO:0015562">
    <property type="term" value="F:efflux transmembrane transporter activity"/>
    <property type="evidence" value="ECO:0007669"/>
    <property type="project" value="TreeGrafter"/>
</dbReference>
<dbReference type="NCBIfam" id="TIGR01730">
    <property type="entry name" value="RND_mfp"/>
    <property type="match status" value="1"/>
</dbReference>
<feature type="domain" description="CzcB-like barrel-sandwich hybrid" evidence="2">
    <location>
        <begin position="85"/>
        <end position="223"/>
    </location>
</feature>
<comment type="caution">
    <text evidence="3">The sequence shown here is derived from an EMBL/GenBank/DDBJ whole genome shotgun (WGS) entry which is preliminary data.</text>
</comment>
<dbReference type="Gene3D" id="2.40.420.20">
    <property type="match status" value="1"/>
</dbReference>
<dbReference type="Gene3D" id="2.40.30.170">
    <property type="match status" value="1"/>
</dbReference>
<comment type="similarity">
    <text evidence="1">Belongs to the membrane fusion protein (MFP) (TC 8.A.1) family.</text>
</comment>